<organism evidence="2 3">
    <name type="scientific">Caenorhabditis nigoni</name>
    <dbReference type="NCBI Taxonomy" id="1611254"/>
    <lineage>
        <taxon>Eukaryota</taxon>
        <taxon>Metazoa</taxon>
        <taxon>Ecdysozoa</taxon>
        <taxon>Nematoda</taxon>
        <taxon>Chromadorea</taxon>
        <taxon>Rhabditida</taxon>
        <taxon>Rhabditina</taxon>
        <taxon>Rhabditomorpha</taxon>
        <taxon>Rhabditoidea</taxon>
        <taxon>Rhabditidae</taxon>
        <taxon>Peloderinae</taxon>
        <taxon>Caenorhabditis</taxon>
    </lineage>
</organism>
<dbReference type="AlphaFoldDB" id="A0A2G5SDY4"/>
<gene>
    <name evidence="2" type="ORF">B9Z55_027993</name>
</gene>
<evidence type="ECO:0000313" key="3">
    <source>
        <dbReference type="Proteomes" id="UP000230233"/>
    </source>
</evidence>
<feature type="transmembrane region" description="Helical" evidence="1">
    <location>
        <begin position="25"/>
        <end position="48"/>
    </location>
</feature>
<proteinExistence type="predicted"/>
<evidence type="ECO:0000256" key="1">
    <source>
        <dbReference type="SAM" id="Phobius"/>
    </source>
</evidence>
<evidence type="ECO:0000313" key="2">
    <source>
        <dbReference type="EMBL" id="PIC13129.1"/>
    </source>
</evidence>
<comment type="caution">
    <text evidence="2">The sequence shown here is derived from an EMBL/GenBank/DDBJ whole genome shotgun (WGS) entry which is preliminary data.</text>
</comment>
<dbReference type="Proteomes" id="UP000230233">
    <property type="component" value="Unassembled WGS sequence"/>
</dbReference>
<protein>
    <submittedName>
        <fullName evidence="2">Uncharacterized protein</fullName>
    </submittedName>
</protein>
<keyword evidence="3" id="KW-1185">Reference proteome</keyword>
<name>A0A2G5SDY4_9PELO</name>
<keyword evidence="1" id="KW-0472">Membrane</keyword>
<dbReference type="EMBL" id="PDUG01000015">
    <property type="protein sequence ID" value="PIC13129.1"/>
    <property type="molecule type" value="Genomic_DNA"/>
</dbReference>
<keyword evidence="1" id="KW-1133">Transmembrane helix</keyword>
<accession>A0A2G5SDY4</accession>
<keyword evidence="1" id="KW-0812">Transmembrane</keyword>
<sequence>MTISRVLDELELELRSIEVSEVRDAACLVVCVSSLMISLMFSGSFSFLRSARNVIFRQNCSKLCYFTYLDSVLLTILLKFADSGDLVIAKGSKTGQKLLDLLRRPVRTMGSFIRDSRSSNGLIGSS</sequence>
<reference evidence="3" key="1">
    <citation type="submission" date="2017-10" db="EMBL/GenBank/DDBJ databases">
        <title>Rapid genome shrinkage in a self-fertile nematode reveals novel sperm competition proteins.</title>
        <authorList>
            <person name="Yin D."/>
            <person name="Schwarz E.M."/>
            <person name="Thomas C.G."/>
            <person name="Felde R.L."/>
            <person name="Korf I.F."/>
            <person name="Cutter A.D."/>
            <person name="Schartner C.M."/>
            <person name="Ralston E.J."/>
            <person name="Meyer B.J."/>
            <person name="Haag E.S."/>
        </authorList>
    </citation>
    <scope>NUCLEOTIDE SEQUENCE [LARGE SCALE GENOMIC DNA]</scope>
    <source>
        <strain evidence="3">JU1422</strain>
    </source>
</reference>